<accession>I4C1A4</accession>
<protein>
    <submittedName>
        <fullName evidence="1">Acetoacetate decarboxylase</fullName>
    </submittedName>
</protein>
<dbReference type="OrthoDB" id="47893at2"/>
<dbReference type="PATRIC" id="fig|706587.4.peg.698"/>
<dbReference type="eggNOG" id="COG4689">
    <property type="taxonomic scope" value="Bacteria"/>
</dbReference>
<dbReference type="EMBL" id="CP003360">
    <property type="protein sequence ID" value="AFM23345.1"/>
    <property type="molecule type" value="Genomic_DNA"/>
</dbReference>
<dbReference type="Pfam" id="PF06314">
    <property type="entry name" value="ADC"/>
    <property type="match status" value="1"/>
</dbReference>
<dbReference type="STRING" id="706587.Desti_0617"/>
<dbReference type="Gene3D" id="2.40.400.10">
    <property type="entry name" value="Acetoacetate decarboxylase-like"/>
    <property type="match status" value="1"/>
</dbReference>
<reference evidence="2" key="1">
    <citation type="submission" date="2012-06" db="EMBL/GenBank/DDBJ databases">
        <title>Complete sequence of chromosome of Desulfomonile tiedjei DSM 6799.</title>
        <authorList>
            <person name="Lucas S."/>
            <person name="Copeland A."/>
            <person name="Lapidus A."/>
            <person name="Glavina del Rio T."/>
            <person name="Dalin E."/>
            <person name="Tice H."/>
            <person name="Bruce D."/>
            <person name="Goodwin L."/>
            <person name="Pitluck S."/>
            <person name="Peters L."/>
            <person name="Ovchinnikova G."/>
            <person name="Zeytun A."/>
            <person name="Lu M."/>
            <person name="Kyrpides N."/>
            <person name="Mavromatis K."/>
            <person name="Ivanova N."/>
            <person name="Brettin T."/>
            <person name="Detter J.C."/>
            <person name="Han C."/>
            <person name="Larimer F."/>
            <person name="Land M."/>
            <person name="Hauser L."/>
            <person name="Markowitz V."/>
            <person name="Cheng J.-F."/>
            <person name="Hugenholtz P."/>
            <person name="Woyke T."/>
            <person name="Wu D."/>
            <person name="Spring S."/>
            <person name="Schroeder M."/>
            <person name="Brambilla E."/>
            <person name="Klenk H.-P."/>
            <person name="Eisen J.A."/>
        </authorList>
    </citation>
    <scope>NUCLEOTIDE SEQUENCE [LARGE SCALE GENOMIC DNA]</scope>
    <source>
        <strain evidence="2">ATCC 49306 / DSM 6799 / DCB-1</strain>
    </source>
</reference>
<dbReference type="InterPro" id="IPR010451">
    <property type="entry name" value="Acetoacetate_decarboxylase"/>
</dbReference>
<evidence type="ECO:0000313" key="2">
    <source>
        <dbReference type="Proteomes" id="UP000006055"/>
    </source>
</evidence>
<dbReference type="GO" id="GO:0016829">
    <property type="term" value="F:lyase activity"/>
    <property type="evidence" value="ECO:0007669"/>
    <property type="project" value="InterPro"/>
</dbReference>
<dbReference type="RefSeq" id="WP_014808501.1">
    <property type="nucleotide sequence ID" value="NC_018025.1"/>
</dbReference>
<dbReference type="Proteomes" id="UP000006055">
    <property type="component" value="Chromosome"/>
</dbReference>
<organism evidence="1 2">
    <name type="scientific">Desulfomonile tiedjei (strain ATCC 49306 / DSM 6799 / DCB-1)</name>
    <dbReference type="NCBI Taxonomy" id="706587"/>
    <lineage>
        <taxon>Bacteria</taxon>
        <taxon>Pseudomonadati</taxon>
        <taxon>Thermodesulfobacteriota</taxon>
        <taxon>Desulfomonilia</taxon>
        <taxon>Desulfomonilales</taxon>
        <taxon>Desulfomonilaceae</taxon>
        <taxon>Desulfomonile</taxon>
    </lineage>
</organism>
<evidence type="ECO:0000313" key="1">
    <source>
        <dbReference type="EMBL" id="AFM23345.1"/>
    </source>
</evidence>
<dbReference type="AlphaFoldDB" id="I4C1A4"/>
<dbReference type="SUPFAM" id="SSF160104">
    <property type="entry name" value="Acetoacetate decarboxylase-like"/>
    <property type="match status" value="1"/>
</dbReference>
<gene>
    <name evidence="1" type="ordered locus">Desti_0617</name>
</gene>
<dbReference type="HOGENOM" id="CLU_042700_0_0_7"/>
<keyword evidence="2" id="KW-1185">Reference proteome</keyword>
<dbReference type="InterPro" id="IPR023375">
    <property type="entry name" value="ADC_dom_sf"/>
</dbReference>
<dbReference type="KEGG" id="dti:Desti_0617"/>
<sequence length="265" mass="29628">MFKFDDNKCYKMPAHFGGFDHDPTQVLYYRDVVTVSYTYTTDGDRLADYLPEGFELLRPELNIALTQGREIDWMAGSGYNLIEVDAPVRFNGKRDRLEGAFALVVWENKTAPILGGREETGIPKVFADIEDLHLFQGNCSSNVSHEGNTFLRLEMTGAQPLDGEELAQLKTLGANRNLFGWRYIGKVGGPGADLSQPILYPQSSEINSAWTGSGMVQWIEQTWQQNPMQFHIIKALAELPIIEMAPVLMIKGMALLKPAAARVLE</sequence>
<name>I4C1A4_DESTA</name>
<proteinExistence type="predicted"/>